<protein>
    <submittedName>
        <fullName evidence="2">PYG</fullName>
        <ecNumber evidence="2">2.4.1.1</ecNumber>
    </submittedName>
</protein>
<gene>
    <name evidence="2" type="ORF">MCOR_34123</name>
</gene>
<dbReference type="EC" id="2.4.1.1" evidence="2"/>
<evidence type="ECO:0000313" key="3">
    <source>
        <dbReference type="Proteomes" id="UP000507470"/>
    </source>
</evidence>
<accession>A0A6J8CYA3</accession>
<keyword evidence="1" id="KW-0812">Transmembrane</keyword>
<organism evidence="2 3">
    <name type="scientific">Mytilus coruscus</name>
    <name type="common">Sea mussel</name>
    <dbReference type="NCBI Taxonomy" id="42192"/>
    <lineage>
        <taxon>Eukaryota</taxon>
        <taxon>Metazoa</taxon>
        <taxon>Spiralia</taxon>
        <taxon>Lophotrochozoa</taxon>
        <taxon>Mollusca</taxon>
        <taxon>Bivalvia</taxon>
        <taxon>Autobranchia</taxon>
        <taxon>Pteriomorphia</taxon>
        <taxon>Mytilida</taxon>
        <taxon>Mytiloidea</taxon>
        <taxon>Mytilidae</taxon>
        <taxon>Mytilinae</taxon>
        <taxon>Mytilus</taxon>
    </lineage>
</organism>
<dbReference type="OrthoDB" id="6187644at2759"/>
<feature type="transmembrane region" description="Helical" evidence="1">
    <location>
        <begin position="229"/>
        <end position="251"/>
    </location>
</feature>
<dbReference type="EMBL" id="CACVKT020006120">
    <property type="protein sequence ID" value="CAC5399900.1"/>
    <property type="molecule type" value="Genomic_DNA"/>
</dbReference>
<proteinExistence type="predicted"/>
<keyword evidence="3" id="KW-1185">Reference proteome</keyword>
<evidence type="ECO:0000313" key="2">
    <source>
        <dbReference type="EMBL" id="CAC5399900.1"/>
    </source>
</evidence>
<reference evidence="2 3" key="1">
    <citation type="submission" date="2020-06" db="EMBL/GenBank/DDBJ databases">
        <authorList>
            <person name="Li R."/>
            <person name="Bekaert M."/>
        </authorList>
    </citation>
    <scope>NUCLEOTIDE SEQUENCE [LARGE SCALE GENOMIC DNA]</scope>
    <source>
        <strain evidence="3">wild</strain>
    </source>
</reference>
<keyword evidence="1" id="KW-1133">Transmembrane helix</keyword>
<dbReference type="AlphaFoldDB" id="A0A6J8CYA3"/>
<keyword evidence="2" id="KW-0808">Transferase</keyword>
<dbReference type="GO" id="GO:0004645">
    <property type="term" value="F:1,4-alpha-oligoglucan phosphorylase activity"/>
    <property type="evidence" value="ECO:0007669"/>
    <property type="project" value="UniProtKB-EC"/>
</dbReference>
<sequence length="278" mass="31610">MRARNVTITKLYKYISVSWEPLEPLLFNEDVILKCHIKDCCPEGTQWTGGKTNSLLTLGRVSNDKTKYEELWGVEASYLKIKKFGLEDGDSLYTCFHGFSKHSKNLTINGNNFALMPTEESVKKNFTVIDGYLNANVEFLEVYPEPVCNCTFQKLGITEHINVTSEFFPTTSLFLNGKIHIAHQICHGECLGTIQIDCRIGIHSYKVLEAMEDIQFKWRHQTKNTELCIIYVFVAIILTVFAVILAFKLIVKLRGKFKGNLGQDLLTSTCVLKSSFDD</sequence>
<evidence type="ECO:0000256" key="1">
    <source>
        <dbReference type="SAM" id="Phobius"/>
    </source>
</evidence>
<dbReference type="Proteomes" id="UP000507470">
    <property type="component" value="Unassembled WGS sequence"/>
</dbReference>
<keyword evidence="1" id="KW-0472">Membrane</keyword>
<keyword evidence="2" id="KW-0328">Glycosyltransferase</keyword>
<name>A0A6J8CYA3_MYTCO</name>